<reference evidence="1 2" key="1">
    <citation type="submission" date="2019-11" db="EMBL/GenBank/DDBJ databases">
        <title>Whole genome sequence of Oryza granulata.</title>
        <authorList>
            <person name="Li W."/>
        </authorList>
    </citation>
    <scope>NUCLEOTIDE SEQUENCE [LARGE SCALE GENOMIC DNA]</scope>
    <source>
        <strain evidence="2">cv. Menghai</strain>
        <tissue evidence="1">Leaf</tissue>
    </source>
</reference>
<accession>A0A6G1DWB5</accession>
<organism evidence="1 2">
    <name type="scientific">Oryza meyeriana var. granulata</name>
    <dbReference type="NCBI Taxonomy" id="110450"/>
    <lineage>
        <taxon>Eukaryota</taxon>
        <taxon>Viridiplantae</taxon>
        <taxon>Streptophyta</taxon>
        <taxon>Embryophyta</taxon>
        <taxon>Tracheophyta</taxon>
        <taxon>Spermatophyta</taxon>
        <taxon>Magnoliopsida</taxon>
        <taxon>Liliopsida</taxon>
        <taxon>Poales</taxon>
        <taxon>Poaceae</taxon>
        <taxon>BOP clade</taxon>
        <taxon>Oryzoideae</taxon>
        <taxon>Oryzeae</taxon>
        <taxon>Oryzinae</taxon>
        <taxon>Oryza</taxon>
        <taxon>Oryza meyeriana</taxon>
    </lineage>
</organism>
<dbReference type="EMBL" id="SPHZ02000005">
    <property type="protein sequence ID" value="KAF0916404.1"/>
    <property type="molecule type" value="Genomic_DNA"/>
</dbReference>
<dbReference type="AlphaFoldDB" id="A0A6G1DWB5"/>
<proteinExistence type="predicted"/>
<comment type="caution">
    <text evidence="1">The sequence shown here is derived from an EMBL/GenBank/DDBJ whole genome shotgun (WGS) entry which is preliminary data.</text>
</comment>
<name>A0A6G1DWB5_9ORYZ</name>
<sequence length="80" mass="8726">MTGARMHVTVVRALAGSPRTQQCGPGIPSLLCMASGPMNYDPIRSRPFNPHDSVLIRMCRSLLLVRRQLMPAAASDMECS</sequence>
<protein>
    <submittedName>
        <fullName evidence="1">Uncharacterized protein</fullName>
    </submittedName>
</protein>
<gene>
    <name evidence="1" type="ORF">E2562_007505</name>
</gene>
<dbReference type="Proteomes" id="UP000479710">
    <property type="component" value="Unassembled WGS sequence"/>
</dbReference>
<evidence type="ECO:0000313" key="1">
    <source>
        <dbReference type="EMBL" id="KAF0916404.1"/>
    </source>
</evidence>
<evidence type="ECO:0000313" key="2">
    <source>
        <dbReference type="Proteomes" id="UP000479710"/>
    </source>
</evidence>
<keyword evidence="2" id="KW-1185">Reference proteome</keyword>